<protein>
    <submittedName>
        <fullName evidence="1">Uncharacterized protein</fullName>
    </submittedName>
</protein>
<evidence type="ECO:0000313" key="1">
    <source>
        <dbReference type="EMBL" id="KAJ0018961.1"/>
    </source>
</evidence>
<sequence>MRDDTTETHPTGPVYQLQEELKWYKCVKKVTPPHCLMLHDFGYNKTRTLQYEAQ</sequence>
<proteinExistence type="predicted"/>
<dbReference type="Proteomes" id="UP001163603">
    <property type="component" value="Chromosome 12"/>
</dbReference>
<evidence type="ECO:0000313" key="2">
    <source>
        <dbReference type="Proteomes" id="UP001163603"/>
    </source>
</evidence>
<comment type="caution">
    <text evidence="1">The sequence shown here is derived from an EMBL/GenBank/DDBJ whole genome shotgun (WGS) entry which is preliminary data.</text>
</comment>
<reference evidence="2" key="1">
    <citation type="journal article" date="2023" name="G3 (Bethesda)">
        <title>Genome assembly and association tests identify interacting loci associated with vigor, precocity, and sex in interspecific pistachio rootstocks.</title>
        <authorList>
            <person name="Palmer W."/>
            <person name="Jacygrad E."/>
            <person name="Sagayaradj S."/>
            <person name="Cavanaugh K."/>
            <person name="Han R."/>
            <person name="Bertier L."/>
            <person name="Beede B."/>
            <person name="Kafkas S."/>
            <person name="Golino D."/>
            <person name="Preece J."/>
            <person name="Michelmore R."/>
        </authorList>
    </citation>
    <scope>NUCLEOTIDE SEQUENCE [LARGE SCALE GENOMIC DNA]</scope>
</reference>
<accession>A0ACC0XP69</accession>
<keyword evidence="2" id="KW-1185">Reference proteome</keyword>
<dbReference type="EMBL" id="CM047747">
    <property type="protein sequence ID" value="KAJ0018961.1"/>
    <property type="molecule type" value="Genomic_DNA"/>
</dbReference>
<name>A0ACC0XP69_9ROSI</name>
<organism evidence="1 2">
    <name type="scientific">Pistacia integerrima</name>
    <dbReference type="NCBI Taxonomy" id="434235"/>
    <lineage>
        <taxon>Eukaryota</taxon>
        <taxon>Viridiplantae</taxon>
        <taxon>Streptophyta</taxon>
        <taxon>Embryophyta</taxon>
        <taxon>Tracheophyta</taxon>
        <taxon>Spermatophyta</taxon>
        <taxon>Magnoliopsida</taxon>
        <taxon>eudicotyledons</taxon>
        <taxon>Gunneridae</taxon>
        <taxon>Pentapetalae</taxon>
        <taxon>rosids</taxon>
        <taxon>malvids</taxon>
        <taxon>Sapindales</taxon>
        <taxon>Anacardiaceae</taxon>
        <taxon>Pistacia</taxon>
    </lineage>
</organism>
<gene>
    <name evidence="1" type="ORF">Pint_11565</name>
</gene>